<accession>A0A399SUS0</accession>
<dbReference type="EMBL" id="QWGR01000015">
    <property type="protein sequence ID" value="RIJ46342.1"/>
    <property type="molecule type" value="Genomic_DNA"/>
</dbReference>
<dbReference type="PROSITE" id="PS50022">
    <property type="entry name" value="FA58C_3"/>
    <property type="match status" value="1"/>
</dbReference>
<feature type="domain" description="F5/8 type C" evidence="1">
    <location>
        <begin position="142"/>
        <end position="303"/>
    </location>
</feature>
<dbReference type="InterPro" id="IPR000421">
    <property type="entry name" value="FA58C"/>
</dbReference>
<comment type="caution">
    <text evidence="2">The sequence shown here is derived from an EMBL/GenBank/DDBJ whole genome shotgun (WGS) entry which is preliminary data.</text>
</comment>
<dbReference type="Pfam" id="PF00754">
    <property type="entry name" value="F5_F8_type_C"/>
    <property type="match status" value="1"/>
</dbReference>
<proteinExistence type="predicted"/>
<dbReference type="SUPFAM" id="SSF49785">
    <property type="entry name" value="Galactose-binding domain-like"/>
    <property type="match status" value="1"/>
</dbReference>
<dbReference type="Proteomes" id="UP000265926">
    <property type="component" value="Unassembled WGS sequence"/>
</dbReference>
<dbReference type="Gene3D" id="2.60.120.260">
    <property type="entry name" value="Galactose-binding domain-like"/>
    <property type="match status" value="1"/>
</dbReference>
<keyword evidence="3" id="KW-1185">Reference proteome</keyword>
<name>A0A399SUS0_9BACT</name>
<dbReference type="AlphaFoldDB" id="A0A399SUS0"/>
<protein>
    <recommendedName>
        <fullName evidence="1">F5/8 type C domain-containing protein</fullName>
    </recommendedName>
</protein>
<gene>
    <name evidence="2" type="ORF">D1614_19255</name>
</gene>
<evidence type="ECO:0000259" key="1">
    <source>
        <dbReference type="PROSITE" id="PS50022"/>
    </source>
</evidence>
<evidence type="ECO:0000313" key="2">
    <source>
        <dbReference type="EMBL" id="RIJ46342.1"/>
    </source>
</evidence>
<dbReference type="RefSeq" id="WP_119439616.1">
    <property type="nucleotide sequence ID" value="NZ_QWGR01000015.1"/>
</dbReference>
<organism evidence="2 3">
    <name type="scientific">Maribellus luteus</name>
    <dbReference type="NCBI Taxonomy" id="2305463"/>
    <lineage>
        <taxon>Bacteria</taxon>
        <taxon>Pseudomonadati</taxon>
        <taxon>Bacteroidota</taxon>
        <taxon>Bacteroidia</taxon>
        <taxon>Marinilabiliales</taxon>
        <taxon>Prolixibacteraceae</taxon>
        <taxon>Maribellus</taxon>
    </lineage>
</organism>
<dbReference type="InterPro" id="IPR008979">
    <property type="entry name" value="Galactose-bd-like_sf"/>
</dbReference>
<sequence>MERRKIRESKFRIASILDFSRISFLAIAMAVILFASSCDDEESGSLPATTTIEVTDITDVDAVVSGVVTSNGGSKMLAIGICWTTEDTEPTVDDNYEPVGEYTKEGILEEDWNYSITLDELTAKTDYKVRAYAANEAGLSYGETIAFTTKAGKTFHTLTPDMLETYTQEIWEGPKESLVDGDFSTFWHSAWSNDEGAEVMPLPHYVQITFSEAKYIGGFNFWTRSASARGIDPAQFDVQISSDGVEYTTVWTSTRFDAKVRPDANQLKLDKNYSSKYFRIRILDTRTTGQMFTTMSELQVFEDGLLPY</sequence>
<reference evidence="2 3" key="1">
    <citation type="submission" date="2018-08" db="EMBL/GenBank/DDBJ databases">
        <title>Pallidiluteibacterium maritimus gen. nov., sp. nov., isolated from coastal sediment.</title>
        <authorList>
            <person name="Zhou L.Y."/>
        </authorList>
    </citation>
    <scope>NUCLEOTIDE SEQUENCE [LARGE SCALE GENOMIC DNA]</scope>
    <source>
        <strain evidence="2 3">XSD2</strain>
    </source>
</reference>
<dbReference type="OrthoDB" id="1001598at2"/>
<evidence type="ECO:0000313" key="3">
    <source>
        <dbReference type="Proteomes" id="UP000265926"/>
    </source>
</evidence>